<feature type="binding site" evidence="6">
    <location>
        <position position="249"/>
    </location>
    <ligand>
        <name>Mg(2+)</name>
        <dbReference type="ChEBI" id="CHEBI:18420"/>
    </ligand>
</feature>
<dbReference type="PRINTS" id="PR00509">
    <property type="entry name" value="PGMPMM"/>
</dbReference>
<gene>
    <name evidence="6" type="primary">glmM</name>
    <name evidence="13" type="ORF">GT409_10620</name>
</gene>
<dbReference type="PANTHER" id="PTHR42946:SF1">
    <property type="entry name" value="PHOSPHOGLUCOMUTASE (ALPHA-D-GLUCOSE-1,6-BISPHOSPHATE-DEPENDENT)"/>
    <property type="match status" value="1"/>
</dbReference>
<dbReference type="Pfam" id="PF02879">
    <property type="entry name" value="PGM_PMM_II"/>
    <property type="match status" value="1"/>
</dbReference>
<dbReference type="GO" id="GO:0004615">
    <property type="term" value="F:phosphomannomutase activity"/>
    <property type="evidence" value="ECO:0007669"/>
    <property type="project" value="TreeGrafter"/>
</dbReference>
<feature type="binding site" evidence="6">
    <location>
        <position position="247"/>
    </location>
    <ligand>
        <name>Mg(2+)</name>
        <dbReference type="ChEBI" id="CHEBI:18420"/>
    </ligand>
</feature>
<evidence type="ECO:0000259" key="12">
    <source>
        <dbReference type="Pfam" id="PF02880"/>
    </source>
</evidence>
<evidence type="ECO:0000313" key="13">
    <source>
        <dbReference type="EMBL" id="QHI69884.1"/>
    </source>
</evidence>
<evidence type="ECO:0000256" key="6">
    <source>
        <dbReference type="HAMAP-Rule" id="MF_01554"/>
    </source>
</evidence>
<evidence type="ECO:0000256" key="1">
    <source>
        <dbReference type="ARBA" id="ARBA00010231"/>
    </source>
</evidence>
<dbReference type="GO" id="GO:0005829">
    <property type="term" value="C:cytosol"/>
    <property type="evidence" value="ECO:0007669"/>
    <property type="project" value="TreeGrafter"/>
</dbReference>
<dbReference type="CDD" id="cd05802">
    <property type="entry name" value="GlmM"/>
    <property type="match status" value="1"/>
</dbReference>
<feature type="domain" description="Alpha-D-phosphohexomutase alpha/beta/alpha" evidence="10">
    <location>
        <begin position="3"/>
        <end position="140"/>
    </location>
</feature>
<dbReference type="PANTHER" id="PTHR42946">
    <property type="entry name" value="PHOSPHOHEXOSE MUTASE"/>
    <property type="match status" value="1"/>
</dbReference>
<dbReference type="InterPro" id="IPR005846">
    <property type="entry name" value="A-D-PHexomutase_a/b/a-III"/>
</dbReference>
<dbReference type="Gene3D" id="3.30.310.50">
    <property type="entry name" value="Alpha-D-phosphohexomutase, C-terminal domain"/>
    <property type="match status" value="1"/>
</dbReference>
<evidence type="ECO:0000313" key="14">
    <source>
        <dbReference type="Proteomes" id="UP000464954"/>
    </source>
</evidence>
<dbReference type="InterPro" id="IPR005841">
    <property type="entry name" value="Alpha-D-phosphohexomutase_SF"/>
</dbReference>
<proteinExistence type="inferred from homology"/>
<evidence type="ECO:0000259" key="10">
    <source>
        <dbReference type="Pfam" id="PF02878"/>
    </source>
</evidence>
<dbReference type="GO" id="GO:0008966">
    <property type="term" value="F:phosphoglucosamine mutase activity"/>
    <property type="evidence" value="ECO:0007669"/>
    <property type="project" value="UniProtKB-UniRule"/>
</dbReference>
<evidence type="ECO:0000256" key="7">
    <source>
        <dbReference type="RuleBase" id="RU004326"/>
    </source>
</evidence>
<accession>A0A6P1MBG3</accession>
<dbReference type="EMBL" id="CP047593">
    <property type="protein sequence ID" value="QHI69884.1"/>
    <property type="molecule type" value="Genomic_DNA"/>
</dbReference>
<dbReference type="Pfam" id="PF00408">
    <property type="entry name" value="PGM_PMM_IV"/>
    <property type="match status" value="1"/>
</dbReference>
<dbReference type="Proteomes" id="UP000464954">
    <property type="component" value="Chromosome"/>
</dbReference>
<dbReference type="EC" id="5.4.2.10" evidence="6 8"/>
<feature type="domain" description="Alpha-D-phosphohexomutase alpha/beta/alpha" evidence="11">
    <location>
        <begin position="164"/>
        <end position="260"/>
    </location>
</feature>
<comment type="cofactor">
    <cofactor evidence="6">
        <name>Mg(2+)</name>
        <dbReference type="ChEBI" id="CHEBI:18420"/>
    </cofactor>
    <text evidence="6">Binds 1 Mg(2+) ion per subunit.</text>
</comment>
<evidence type="ECO:0000259" key="9">
    <source>
        <dbReference type="Pfam" id="PF00408"/>
    </source>
</evidence>
<dbReference type="GO" id="GO:0005975">
    <property type="term" value="P:carbohydrate metabolic process"/>
    <property type="evidence" value="ECO:0007669"/>
    <property type="project" value="InterPro"/>
</dbReference>
<comment type="catalytic activity">
    <reaction evidence="6 8">
        <text>alpha-D-glucosamine 1-phosphate = D-glucosamine 6-phosphate</text>
        <dbReference type="Rhea" id="RHEA:23424"/>
        <dbReference type="ChEBI" id="CHEBI:58516"/>
        <dbReference type="ChEBI" id="CHEBI:58725"/>
        <dbReference type="EC" id="5.4.2.10"/>
    </reaction>
</comment>
<keyword evidence="5 6" id="KW-0413">Isomerase</keyword>
<feature type="active site" description="Phosphoserine intermediate" evidence="6">
    <location>
        <position position="105"/>
    </location>
</feature>
<feature type="binding site" description="via phosphate group" evidence="6">
    <location>
        <position position="105"/>
    </location>
    <ligand>
        <name>Mg(2+)</name>
        <dbReference type="ChEBI" id="CHEBI:18420"/>
    </ligand>
</feature>
<dbReference type="FunFam" id="3.40.120.10:FF:000001">
    <property type="entry name" value="Phosphoglucosamine mutase"/>
    <property type="match status" value="1"/>
</dbReference>
<dbReference type="SUPFAM" id="SSF55957">
    <property type="entry name" value="Phosphoglucomutase, C-terminal domain"/>
    <property type="match status" value="1"/>
</dbReference>
<dbReference type="SUPFAM" id="SSF53738">
    <property type="entry name" value="Phosphoglucomutase, first 3 domains"/>
    <property type="match status" value="3"/>
</dbReference>
<dbReference type="HAMAP" id="MF_01554_B">
    <property type="entry name" value="GlmM_B"/>
    <property type="match status" value="1"/>
</dbReference>
<dbReference type="InterPro" id="IPR016055">
    <property type="entry name" value="A-D-PHexomutase_a/b/a-I/II/III"/>
</dbReference>
<dbReference type="GO" id="GO:0006048">
    <property type="term" value="P:UDP-N-acetylglucosamine biosynthetic process"/>
    <property type="evidence" value="ECO:0007669"/>
    <property type="project" value="TreeGrafter"/>
</dbReference>
<dbReference type="Pfam" id="PF02880">
    <property type="entry name" value="PGM_PMM_III"/>
    <property type="match status" value="1"/>
</dbReference>
<evidence type="ECO:0000259" key="11">
    <source>
        <dbReference type="Pfam" id="PF02879"/>
    </source>
</evidence>
<evidence type="ECO:0000256" key="4">
    <source>
        <dbReference type="ARBA" id="ARBA00022842"/>
    </source>
</evidence>
<dbReference type="PROSITE" id="PS00710">
    <property type="entry name" value="PGM_PMM"/>
    <property type="match status" value="1"/>
</dbReference>
<dbReference type="InterPro" id="IPR005845">
    <property type="entry name" value="A-D-PHexomutase_a/b/a-II"/>
</dbReference>
<dbReference type="GO" id="GO:0000287">
    <property type="term" value="F:magnesium ion binding"/>
    <property type="evidence" value="ECO:0007669"/>
    <property type="project" value="UniProtKB-UniRule"/>
</dbReference>
<name>A0A6P1MBG3_9BACT</name>
<comment type="similarity">
    <text evidence="1 6 7">Belongs to the phosphohexose mutase family.</text>
</comment>
<evidence type="ECO:0000256" key="5">
    <source>
        <dbReference type="ARBA" id="ARBA00023235"/>
    </source>
</evidence>
<keyword evidence="4 6" id="KW-0460">Magnesium</keyword>
<feature type="modified residue" description="Phosphoserine" evidence="6">
    <location>
        <position position="105"/>
    </location>
</feature>
<dbReference type="GO" id="GO:0009252">
    <property type="term" value="P:peptidoglycan biosynthetic process"/>
    <property type="evidence" value="ECO:0007669"/>
    <property type="project" value="TreeGrafter"/>
</dbReference>
<dbReference type="InterPro" id="IPR005844">
    <property type="entry name" value="A-D-PHexomutase_a/b/a-I"/>
</dbReference>
<keyword evidence="3 6" id="KW-0479">Metal-binding</keyword>
<dbReference type="InterPro" id="IPR036900">
    <property type="entry name" value="A-D-PHexomutase_C_sf"/>
</dbReference>
<dbReference type="AlphaFoldDB" id="A0A6P1MBG3"/>
<dbReference type="NCBIfam" id="TIGR01455">
    <property type="entry name" value="glmM"/>
    <property type="match status" value="1"/>
</dbReference>
<dbReference type="KEGG" id="taer:GT409_10620"/>
<comment type="PTM">
    <text evidence="6">Activated by phosphorylation.</text>
</comment>
<evidence type="ECO:0000256" key="8">
    <source>
        <dbReference type="RuleBase" id="RU004327"/>
    </source>
</evidence>
<dbReference type="FunFam" id="3.30.310.50:FF:000001">
    <property type="entry name" value="Phosphoglucosamine mutase"/>
    <property type="match status" value="1"/>
</dbReference>
<dbReference type="FunFam" id="3.40.120.10:FF:000003">
    <property type="entry name" value="Phosphoglucosamine mutase"/>
    <property type="match status" value="1"/>
</dbReference>
<feature type="domain" description="Alpha-D-phosphohexomutase C-terminal" evidence="9">
    <location>
        <begin position="380"/>
        <end position="446"/>
    </location>
</feature>
<comment type="function">
    <text evidence="6 8">Catalyzes the conversion of glucosamine-6-phosphate to glucosamine-1-phosphate.</text>
</comment>
<evidence type="ECO:0000256" key="2">
    <source>
        <dbReference type="ARBA" id="ARBA00022553"/>
    </source>
</evidence>
<dbReference type="InterPro" id="IPR050060">
    <property type="entry name" value="Phosphoglucosamine_mutase"/>
</dbReference>
<evidence type="ECO:0000256" key="3">
    <source>
        <dbReference type="ARBA" id="ARBA00022723"/>
    </source>
</evidence>
<organism evidence="13 14">
    <name type="scientific">Tichowtungia aerotolerans</name>
    <dbReference type="NCBI Taxonomy" id="2697043"/>
    <lineage>
        <taxon>Bacteria</taxon>
        <taxon>Pseudomonadati</taxon>
        <taxon>Kiritimatiellota</taxon>
        <taxon>Tichowtungiia</taxon>
        <taxon>Tichowtungiales</taxon>
        <taxon>Tichowtungiaceae</taxon>
        <taxon>Tichowtungia</taxon>
    </lineage>
</organism>
<dbReference type="RefSeq" id="WP_160629066.1">
    <property type="nucleotide sequence ID" value="NZ_CP047593.1"/>
</dbReference>
<keyword evidence="2 6" id="KW-0597">Phosphoprotein</keyword>
<sequence>MGKLFGTDGVRDMANMGNMTAEQALEIGRALAYVCKEYHKDKGTRPRIVIGKDTRLSGYMLETALTAGVTSVGVDVLLLGPLPTPGVAFITQDMRADAGIVISASHNPYHDNGIKIFSRTGYKLPDAEEEKMEELINSHELREFRSTESDIGKAKRIDDAIGRYIVFCKNTFPDGMTLDGIKIVLDCANGASYKVAPIIFSELGADVSAIHVSPNGMNINDNCGSQYTDDLKAKVLETGAEIGLAFDGDADRLIVVDEKGNELSGDQIIAICAKQYKERGLLSKNEVVATVMSNFGFFEAMKKMDIDAAVTQVGDRYVLERMLEDDAVLGGEASGHMIFHNHHTTGDGIIAALQLLSILRETGKPLSELAKIMDIFPQRLINIDVKEKPPVEEIAGLPEATEKAEAELGDKGRVLIRYSGTQHMCRVMVEGPTEEMTNRIAEDLADVVRKSIGC</sequence>
<dbReference type="Gene3D" id="3.40.120.10">
    <property type="entry name" value="Alpha-D-Glucose-1,6-Bisphosphate, subunit A, domain 3"/>
    <property type="match status" value="3"/>
</dbReference>
<dbReference type="InterPro" id="IPR016066">
    <property type="entry name" value="A-D-PHexomutase_CS"/>
</dbReference>
<protein>
    <recommendedName>
        <fullName evidence="6 8">Phosphoglucosamine mutase</fullName>
        <ecNumber evidence="6 8">5.4.2.10</ecNumber>
    </recommendedName>
</protein>
<dbReference type="InterPro" id="IPR005843">
    <property type="entry name" value="A-D-PHexomutase_C"/>
</dbReference>
<dbReference type="NCBIfam" id="NF008139">
    <property type="entry name" value="PRK10887.1"/>
    <property type="match status" value="1"/>
</dbReference>
<dbReference type="Pfam" id="PF02878">
    <property type="entry name" value="PGM_PMM_I"/>
    <property type="match status" value="1"/>
</dbReference>
<reference evidence="13 14" key="1">
    <citation type="submission" date="2020-01" db="EMBL/GenBank/DDBJ databases">
        <title>Ponticoccus aerotolerans gen. nov., sp. nov., an anaerobic bacterium and proposal of Ponticoccusceae fam. nov., Ponticoccusles ord. nov. and Ponticoccuse classis nov. in the phylum Kiritimatiellaeota.</title>
        <authorList>
            <person name="Zhou L.Y."/>
            <person name="Du Z.J."/>
        </authorList>
    </citation>
    <scope>NUCLEOTIDE SEQUENCE [LARGE SCALE GENOMIC DNA]</scope>
    <source>
        <strain evidence="13 14">S-5007</strain>
    </source>
</reference>
<feature type="domain" description="Alpha-D-phosphohexomutase alpha/beta/alpha" evidence="12">
    <location>
        <begin position="265"/>
        <end position="373"/>
    </location>
</feature>
<feature type="binding site" evidence="6">
    <location>
        <position position="251"/>
    </location>
    <ligand>
        <name>Mg(2+)</name>
        <dbReference type="ChEBI" id="CHEBI:18420"/>
    </ligand>
</feature>
<dbReference type="InterPro" id="IPR006352">
    <property type="entry name" value="GlmM_bact"/>
</dbReference>
<keyword evidence="14" id="KW-1185">Reference proteome</keyword>